<reference evidence="4 5" key="1">
    <citation type="journal article" date="2018" name="PLoS Pathog.">
        <title>Evolution of structural diversity of trichothecenes, a family of toxins produced by plant pathogenic and entomopathogenic fungi.</title>
        <authorList>
            <person name="Proctor R.H."/>
            <person name="McCormick S.P."/>
            <person name="Kim H.S."/>
            <person name="Cardoza R.E."/>
            <person name="Stanley A.M."/>
            <person name="Lindo L."/>
            <person name="Kelly A."/>
            <person name="Brown D.W."/>
            <person name="Lee T."/>
            <person name="Vaughan M.M."/>
            <person name="Alexander N.J."/>
            <person name="Busman M."/>
            <person name="Gutierrez S."/>
        </authorList>
    </citation>
    <scope>NUCLEOTIDE SEQUENCE [LARGE SCALE GENOMIC DNA]</scope>
    <source>
        <strain evidence="4 5">NRRL 3299</strain>
    </source>
</reference>
<evidence type="ECO:0000256" key="1">
    <source>
        <dbReference type="ARBA" id="ARBA00022737"/>
    </source>
</evidence>
<protein>
    <submittedName>
        <fullName evidence="4">Uncharacterized protein</fullName>
    </submittedName>
</protein>
<dbReference type="AlphaFoldDB" id="A0A395S244"/>
<organism evidence="4 5">
    <name type="scientific">Fusarium sporotrichioides</name>
    <dbReference type="NCBI Taxonomy" id="5514"/>
    <lineage>
        <taxon>Eukaryota</taxon>
        <taxon>Fungi</taxon>
        <taxon>Dikarya</taxon>
        <taxon>Ascomycota</taxon>
        <taxon>Pezizomycotina</taxon>
        <taxon>Sordariomycetes</taxon>
        <taxon>Hypocreomycetidae</taxon>
        <taxon>Hypocreales</taxon>
        <taxon>Nectriaceae</taxon>
        <taxon>Fusarium</taxon>
    </lineage>
</organism>
<dbReference type="SMART" id="SM00248">
    <property type="entry name" value="ANK"/>
    <property type="match status" value="8"/>
</dbReference>
<dbReference type="InterPro" id="IPR036770">
    <property type="entry name" value="Ankyrin_rpt-contain_sf"/>
</dbReference>
<dbReference type="InterPro" id="IPR002110">
    <property type="entry name" value="Ankyrin_rpt"/>
</dbReference>
<dbReference type="SUPFAM" id="SSF48403">
    <property type="entry name" value="Ankyrin repeat"/>
    <property type="match status" value="1"/>
</dbReference>
<feature type="repeat" description="ANK" evidence="3">
    <location>
        <begin position="268"/>
        <end position="306"/>
    </location>
</feature>
<dbReference type="STRING" id="5514.A0A395S244"/>
<comment type="caution">
    <text evidence="4">The sequence shown here is derived from an EMBL/GenBank/DDBJ whole genome shotgun (WGS) entry which is preliminary data.</text>
</comment>
<evidence type="ECO:0000256" key="3">
    <source>
        <dbReference type="PROSITE-ProRule" id="PRU00023"/>
    </source>
</evidence>
<dbReference type="Proteomes" id="UP000266152">
    <property type="component" value="Unassembled WGS sequence"/>
</dbReference>
<keyword evidence="5" id="KW-1185">Reference proteome</keyword>
<proteinExistence type="predicted"/>
<keyword evidence="2 3" id="KW-0040">ANK repeat</keyword>
<keyword evidence="1" id="KW-0677">Repeat</keyword>
<dbReference type="EMBL" id="PXOF01000096">
    <property type="protein sequence ID" value="RGP66162.1"/>
    <property type="molecule type" value="Genomic_DNA"/>
</dbReference>
<dbReference type="PROSITE" id="PS50297">
    <property type="entry name" value="ANK_REP_REGION"/>
    <property type="match status" value="2"/>
</dbReference>
<dbReference type="Pfam" id="PF12796">
    <property type="entry name" value="Ank_2"/>
    <property type="match status" value="2"/>
</dbReference>
<feature type="repeat" description="ANK" evidence="3">
    <location>
        <begin position="346"/>
        <end position="379"/>
    </location>
</feature>
<accession>A0A395S244</accession>
<evidence type="ECO:0000313" key="5">
    <source>
        <dbReference type="Proteomes" id="UP000266152"/>
    </source>
</evidence>
<dbReference type="PROSITE" id="PS50088">
    <property type="entry name" value="ANK_REPEAT"/>
    <property type="match status" value="2"/>
</dbReference>
<dbReference type="PANTHER" id="PTHR24180:SF45">
    <property type="entry name" value="POLY [ADP-RIBOSE] POLYMERASE TANKYRASE"/>
    <property type="match status" value="1"/>
</dbReference>
<dbReference type="InterPro" id="IPR051637">
    <property type="entry name" value="Ank_repeat_dom-contain_49"/>
</dbReference>
<gene>
    <name evidence="4" type="ORF">FSPOR_6782</name>
</gene>
<sequence length="454" mass="51148">MKAPTFPETESSYRRYGSLGIPLALVSRELEYCGSPEIIRFEKFGFQLLNEAARWGHLKMVEFFLDNPLYADIHERDSRGNTALLSAVDVYNHRYIRYPRWDQIHPEKNWAVIKLLLERGARTSDVVLPVDDDVNQTPNTVLTLAALWASPEIIKTLIDYGADVHAKVTFDADISGVTALCIACLCGNYQAAKTLVDCRGADVNLADMVRSPDSRGRLPIHWTSQNNPIQEFRDIPISVFQERAQNTISTIKLLLTYDPTTINIQDNDGYTPLHHAIQTLNLNKLFYTNICRFLCSKGADASIRNDRGQTPLHFLFHRAGTSLPVDVAALSIILAHGARPNDADKLGVTPLHLAALRLESMDAMSFLLQNGGDPSQRTLNKKQHSTELLLVFLSLAELINIGGTELMDSPNGAGKTPRQICQEHRDEWRRIEQIRNSAAKRWREAEEESEEEFM</sequence>
<name>A0A395S244_FUSSP</name>
<evidence type="ECO:0000256" key="2">
    <source>
        <dbReference type="ARBA" id="ARBA00023043"/>
    </source>
</evidence>
<evidence type="ECO:0000313" key="4">
    <source>
        <dbReference type="EMBL" id="RGP66162.1"/>
    </source>
</evidence>
<dbReference type="Gene3D" id="1.25.40.20">
    <property type="entry name" value="Ankyrin repeat-containing domain"/>
    <property type="match status" value="1"/>
</dbReference>
<dbReference type="PANTHER" id="PTHR24180">
    <property type="entry name" value="CYCLIN-DEPENDENT KINASE INHIBITOR 2C-RELATED"/>
    <property type="match status" value="1"/>
</dbReference>